<accession>A0ACB8AWR7</accession>
<organism evidence="1 2">
    <name type="scientific">Leucogyrophana mollusca</name>
    <dbReference type="NCBI Taxonomy" id="85980"/>
    <lineage>
        <taxon>Eukaryota</taxon>
        <taxon>Fungi</taxon>
        <taxon>Dikarya</taxon>
        <taxon>Basidiomycota</taxon>
        <taxon>Agaricomycotina</taxon>
        <taxon>Agaricomycetes</taxon>
        <taxon>Agaricomycetidae</taxon>
        <taxon>Boletales</taxon>
        <taxon>Boletales incertae sedis</taxon>
        <taxon>Leucogyrophana</taxon>
    </lineage>
</organism>
<dbReference type="Proteomes" id="UP000790709">
    <property type="component" value="Unassembled WGS sequence"/>
</dbReference>
<reference evidence="1" key="1">
    <citation type="journal article" date="2021" name="New Phytol.">
        <title>Evolutionary innovations through gain and loss of genes in the ectomycorrhizal Boletales.</title>
        <authorList>
            <person name="Wu G."/>
            <person name="Miyauchi S."/>
            <person name="Morin E."/>
            <person name="Kuo A."/>
            <person name="Drula E."/>
            <person name="Varga T."/>
            <person name="Kohler A."/>
            <person name="Feng B."/>
            <person name="Cao Y."/>
            <person name="Lipzen A."/>
            <person name="Daum C."/>
            <person name="Hundley H."/>
            <person name="Pangilinan J."/>
            <person name="Johnson J."/>
            <person name="Barry K."/>
            <person name="LaButti K."/>
            <person name="Ng V."/>
            <person name="Ahrendt S."/>
            <person name="Min B."/>
            <person name="Choi I.G."/>
            <person name="Park H."/>
            <person name="Plett J.M."/>
            <person name="Magnuson J."/>
            <person name="Spatafora J.W."/>
            <person name="Nagy L.G."/>
            <person name="Henrissat B."/>
            <person name="Grigoriev I.V."/>
            <person name="Yang Z.L."/>
            <person name="Xu J."/>
            <person name="Martin F.M."/>
        </authorList>
    </citation>
    <scope>NUCLEOTIDE SEQUENCE</scope>
    <source>
        <strain evidence="1">KUC20120723A-06</strain>
    </source>
</reference>
<dbReference type="EMBL" id="MU266885">
    <property type="protein sequence ID" value="KAH7917970.1"/>
    <property type="molecule type" value="Genomic_DNA"/>
</dbReference>
<proteinExistence type="predicted"/>
<evidence type="ECO:0000313" key="1">
    <source>
        <dbReference type="EMBL" id="KAH7917970.1"/>
    </source>
</evidence>
<evidence type="ECO:0000313" key="2">
    <source>
        <dbReference type="Proteomes" id="UP000790709"/>
    </source>
</evidence>
<name>A0ACB8AWR7_9AGAM</name>
<protein>
    <submittedName>
        <fullName evidence="1">Acetyl-CoA synthetase-like protein</fullName>
    </submittedName>
</protein>
<gene>
    <name evidence="1" type="ORF">BV22DRAFT_1025371</name>
</gene>
<comment type="caution">
    <text evidence="1">The sequence shown here is derived from an EMBL/GenBank/DDBJ whole genome shotgun (WGS) entry which is preliminary data.</text>
</comment>
<keyword evidence="2" id="KW-1185">Reference proteome</keyword>
<sequence length="532" mass="57647">MSILKSLTSLSIQDRARFVLFGMGGYQQVPYACIHHAFATHVAARPNAIAIEHLQESLTFNEVDKLSNILANCLRCRGILPGKRVCLLVQRSVGMIIAILAVLKTGASYVPVDGGVATDQMIHFVTEDSGSALVLFLSRFRHRVSQSIEGICIDDFLAHQTKDPRSTATLRDISAGHHEAYVIYTSGTTGVPKGVSVSHGNITNLLCLSPGKLSMKPGLRVAQLLNVAFDMCAWEVLGSLINGCTLCIRGRSKEDWETVLRTADVVISTPTILQCYNPRDYPQIKCVATAGEPCPQSLADGWSANTIFYNSCGPTETTIINTAHAHEAGKPLTIGRPTPNNRVYILKKDMAPVSIGEVGVMWAAGDGVSSGYVNRPDLTRERFVADPFAQDGSFMFNTGDLGRWNVDGSLQHLGRIDDQVKIKGFRVELDGVVIAMQSSEEVTQAVALLVDRALWGIVCPANADLAAVRSVTSETLPYYAVPSHLLAMDRLPKTSNGKVDKHFLRELVLNVSRGGSQMSEVVGPGVMQFHSS</sequence>